<proteinExistence type="predicted"/>
<evidence type="ECO:0000313" key="2">
    <source>
        <dbReference type="Proteomes" id="UP000070498"/>
    </source>
</evidence>
<sequence>MVIMDRVKTGFTVRLTWATLLSGPEALDWVARLREIVRFRFSILWKNATYRVIITFRDMA</sequence>
<dbReference type="EMBL" id="LNUW01000010">
    <property type="protein sequence ID" value="KXG86990.1"/>
    <property type="molecule type" value="Genomic_DNA"/>
</dbReference>
<comment type="caution">
    <text evidence="1">The sequence shown here is derived from an EMBL/GenBank/DDBJ whole genome shotgun (WGS) entry which is preliminary data.</text>
</comment>
<reference evidence="1 2" key="1">
    <citation type="submission" date="2015-11" db="EMBL/GenBank/DDBJ databases">
        <title>Draft genome sequence of Agrobacterium sp. R89-1.</title>
        <authorList>
            <person name="Zahradnik J."/>
            <person name="Kyslikova E."/>
            <person name="Palyzova A."/>
            <person name="Kyslik P."/>
        </authorList>
    </citation>
    <scope>NUCLEOTIDE SEQUENCE [LARGE SCALE GENOMIC DNA]</scope>
    <source>
        <strain evidence="1 2">R89-1</strain>
    </source>
</reference>
<name>A0A135P6F9_9HYPH</name>
<organism evidence="1 2">
    <name type="scientific">Agrobacterium bohemicum</name>
    <dbReference type="NCBI Taxonomy" id="2052828"/>
    <lineage>
        <taxon>Bacteria</taxon>
        <taxon>Pseudomonadati</taxon>
        <taxon>Pseudomonadota</taxon>
        <taxon>Alphaproteobacteria</taxon>
        <taxon>Hyphomicrobiales</taxon>
        <taxon>Rhizobiaceae</taxon>
        <taxon>Rhizobium/Agrobacterium group</taxon>
        <taxon>Agrobacterium</taxon>
    </lineage>
</organism>
<keyword evidence="2" id="KW-1185">Reference proteome</keyword>
<evidence type="ECO:0000313" key="1">
    <source>
        <dbReference type="EMBL" id="KXG86990.1"/>
    </source>
</evidence>
<protein>
    <submittedName>
        <fullName evidence="1">Uncharacterized protein</fullName>
    </submittedName>
</protein>
<accession>A0A135P6F9</accession>
<dbReference type="STRING" id="2052828.ATO67_21630"/>
<dbReference type="AlphaFoldDB" id="A0A135P6F9"/>
<gene>
    <name evidence="1" type="ORF">ATO67_21630</name>
</gene>
<dbReference type="Proteomes" id="UP000070498">
    <property type="component" value="Unassembled WGS sequence"/>
</dbReference>